<dbReference type="PANTHER" id="PTHR48075:SF5">
    <property type="entry name" value="3-HYDROXYBUTYRYL-COA DEHYDROGENASE"/>
    <property type="match status" value="1"/>
</dbReference>
<dbReference type="AlphaFoldDB" id="A0A537LF20"/>
<feature type="site" description="Important for catalytic activity" evidence="4">
    <location>
        <position position="140"/>
    </location>
</feature>
<dbReference type="Gene3D" id="1.10.1040.10">
    <property type="entry name" value="N-(1-d-carboxylethyl)-l-norvaline Dehydrogenase, domain 2"/>
    <property type="match status" value="1"/>
</dbReference>
<dbReference type="InterPro" id="IPR006176">
    <property type="entry name" value="3-OHacyl-CoA_DH_NAD-bd"/>
</dbReference>
<evidence type="ECO:0000313" key="7">
    <source>
        <dbReference type="EMBL" id="TMJ06619.1"/>
    </source>
</evidence>
<dbReference type="Pfam" id="PF00725">
    <property type="entry name" value="3HCDH"/>
    <property type="match status" value="1"/>
</dbReference>
<dbReference type="PANTHER" id="PTHR48075">
    <property type="entry name" value="3-HYDROXYACYL-COA DEHYDROGENASE FAMILY PROTEIN"/>
    <property type="match status" value="1"/>
</dbReference>
<dbReference type="NCBIfam" id="NF005875">
    <property type="entry name" value="PRK07819.1"/>
    <property type="match status" value="1"/>
</dbReference>
<reference evidence="7 8" key="1">
    <citation type="journal article" date="2019" name="Nat. Microbiol.">
        <title>Mediterranean grassland soil C-N compound turnover is dependent on rainfall and depth, and is mediated by genomically divergent microorganisms.</title>
        <authorList>
            <person name="Diamond S."/>
            <person name="Andeer P.F."/>
            <person name="Li Z."/>
            <person name="Crits-Christoph A."/>
            <person name="Burstein D."/>
            <person name="Anantharaman K."/>
            <person name="Lane K.R."/>
            <person name="Thomas B.C."/>
            <person name="Pan C."/>
            <person name="Northen T.R."/>
            <person name="Banfield J.F."/>
        </authorList>
    </citation>
    <scope>NUCLEOTIDE SEQUENCE [LARGE SCALE GENOMIC DNA]</scope>
    <source>
        <strain evidence="7">NP_4</strain>
    </source>
</reference>
<dbReference type="GO" id="GO:0006635">
    <property type="term" value="P:fatty acid beta-oxidation"/>
    <property type="evidence" value="ECO:0007669"/>
    <property type="project" value="TreeGrafter"/>
</dbReference>
<dbReference type="InterPro" id="IPR022694">
    <property type="entry name" value="3-OHacyl-CoA_DH"/>
</dbReference>
<proteinExistence type="inferred from homology"/>
<dbReference type="InterPro" id="IPR008927">
    <property type="entry name" value="6-PGluconate_DH-like_C_sf"/>
</dbReference>
<evidence type="ECO:0000256" key="4">
    <source>
        <dbReference type="PIRSR" id="PIRSR000105-1"/>
    </source>
</evidence>
<dbReference type="InterPro" id="IPR006108">
    <property type="entry name" value="3HC_DH_C"/>
</dbReference>
<comment type="pathway">
    <text evidence="1">Lipid metabolism; butanoate metabolism.</text>
</comment>
<evidence type="ECO:0000259" key="5">
    <source>
        <dbReference type="Pfam" id="PF00725"/>
    </source>
</evidence>
<evidence type="ECO:0000259" key="6">
    <source>
        <dbReference type="Pfam" id="PF02737"/>
    </source>
</evidence>
<evidence type="ECO:0000256" key="2">
    <source>
        <dbReference type="ARBA" id="ARBA00009463"/>
    </source>
</evidence>
<dbReference type="Pfam" id="PF02737">
    <property type="entry name" value="3HCDH_N"/>
    <property type="match status" value="1"/>
</dbReference>
<dbReference type="SUPFAM" id="SSF48179">
    <property type="entry name" value="6-phosphogluconate dehydrogenase C-terminal domain-like"/>
    <property type="match status" value="1"/>
</dbReference>
<feature type="domain" description="3-hydroxyacyl-CoA dehydrogenase NAD binding" evidence="6">
    <location>
        <begin position="6"/>
        <end position="183"/>
    </location>
</feature>
<comment type="caution">
    <text evidence="7">The sequence shown here is derived from an EMBL/GenBank/DDBJ whole genome shotgun (WGS) entry which is preliminary data.</text>
</comment>
<dbReference type="Proteomes" id="UP000319353">
    <property type="component" value="Unassembled WGS sequence"/>
</dbReference>
<comment type="similarity">
    <text evidence="2">Belongs to the 3-hydroxyacyl-CoA dehydrogenase family.</text>
</comment>
<feature type="domain" description="3-hydroxyacyl-CoA dehydrogenase C-terminal" evidence="5">
    <location>
        <begin position="186"/>
        <end position="282"/>
    </location>
</feature>
<evidence type="ECO:0000313" key="8">
    <source>
        <dbReference type="Proteomes" id="UP000319353"/>
    </source>
</evidence>
<dbReference type="SUPFAM" id="SSF51735">
    <property type="entry name" value="NAD(P)-binding Rossmann-fold domains"/>
    <property type="match status" value="1"/>
</dbReference>
<evidence type="ECO:0000256" key="3">
    <source>
        <dbReference type="ARBA" id="ARBA00023002"/>
    </source>
</evidence>
<dbReference type="GO" id="GO:0008691">
    <property type="term" value="F:3-hydroxybutyryl-CoA dehydrogenase activity"/>
    <property type="evidence" value="ECO:0007669"/>
    <property type="project" value="TreeGrafter"/>
</dbReference>
<gene>
    <name evidence="7" type="ORF">E6H01_01280</name>
</gene>
<sequence length="293" mass="31908">MKITRVGVVGCGLMGSGISEACARGGYAVVVREVSEEVLAKGLARVEQSMQRGVQRGKLASDDARAARARITGTTRLDDLAEVDLIIEAVIENMPLKQEVFRELDRRCPPSTIFASNTSSLSITEMASVTSRRDRFLGMHFFNPVPVMKLVELVRGLQTADPTMAAGRRFAESLGKTVVVCKDSPGFIVNFLLVPYLLDAVRALEMGVATKEDIDAAVRLGLAHPMGPLTLLDYVGIDTTYYIAEAMFQEFKDPRYAAPPLMKQMVLAGVHGRKTGRGFYDYRSGTGPDGEGR</sequence>
<keyword evidence="3" id="KW-0560">Oxidoreductase</keyword>
<dbReference type="FunFam" id="3.40.50.720:FF:000009">
    <property type="entry name" value="Fatty oxidation complex, alpha subunit"/>
    <property type="match status" value="1"/>
</dbReference>
<dbReference type="GO" id="GO:0070403">
    <property type="term" value="F:NAD+ binding"/>
    <property type="evidence" value="ECO:0007669"/>
    <property type="project" value="InterPro"/>
</dbReference>
<dbReference type="InterPro" id="IPR013328">
    <property type="entry name" value="6PGD_dom2"/>
</dbReference>
<dbReference type="InterPro" id="IPR036291">
    <property type="entry name" value="NAD(P)-bd_dom_sf"/>
</dbReference>
<evidence type="ECO:0000256" key="1">
    <source>
        <dbReference type="ARBA" id="ARBA00005086"/>
    </source>
</evidence>
<name>A0A537LF20_9BACT</name>
<dbReference type="Gene3D" id="3.40.50.720">
    <property type="entry name" value="NAD(P)-binding Rossmann-like Domain"/>
    <property type="match status" value="1"/>
</dbReference>
<dbReference type="PIRSF" id="PIRSF000105">
    <property type="entry name" value="HCDH"/>
    <property type="match status" value="1"/>
</dbReference>
<organism evidence="7 8">
    <name type="scientific">Candidatus Segetimicrobium genomatis</name>
    <dbReference type="NCBI Taxonomy" id="2569760"/>
    <lineage>
        <taxon>Bacteria</taxon>
        <taxon>Bacillati</taxon>
        <taxon>Candidatus Sysuimicrobiota</taxon>
        <taxon>Candidatus Sysuimicrobiia</taxon>
        <taxon>Candidatus Sysuimicrobiales</taxon>
        <taxon>Candidatus Segetimicrobiaceae</taxon>
        <taxon>Candidatus Segetimicrobium</taxon>
    </lineage>
</organism>
<dbReference type="EMBL" id="VBAL01000011">
    <property type="protein sequence ID" value="TMJ06619.1"/>
    <property type="molecule type" value="Genomic_DNA"/>
</dbReference>
<protein>
    <submittedName>
        <fullName evidence="7">3-hydroxybutyryl-CoA dehydrogenase</fullName>
    </submittedName>
</protein>
<accession>A0A537LF20</accession>